<reference evidence="1 2" key="2">
    <citation type="submission" date="2019-11" db="EMBL/GenBank/DDBJ databases">
        <title>A de novo genome assembly of a pear dwarfing rootstock.</title>
        <authorList>
            <person name="Wang F."/>
            <person name="Wang J."/>
            <person name="Li S."/>
            <person name="Zhang Y."/>
            <person name="Fang M."/>
            <person name="Ma L."/>
            <person name="Zhao Y."/>
            <person name="Jiang S."/>
        </authorList>
    </citation>
    <scope>NUCLEOTIDE SEQUENCE [LARGE SCALE GENOMIC DNA]</scope>
    <source>
        <strain evidence="1">S2</strain>
        <tissue evidence="1">Leaf</tissue>
    </source>
</reference>
<evidence type="ECO:0000313" key="2">
    <source>
        <dbReference type="Proteomes" id="UP000327157"/>
    </source>
</evidence>
<evidence type="ECO:0000313" key="1">
    <source>
        <dbReference type="EMBL" id="KAB2631868.1"/>
    </source>
</evidence>
<dbReference type="PANTHER" id="PTHR47481">
    <property type="match status" value="1"/>
</dbReference>
<name>A0A5N5HWD1_9ROSA</name>
<dbReference type="Proteomes" id="UP000327157">
    <property type="component" value="Unassembled WGS sequence"/>
</dbReference>
<keyword evidence="2" id="KW-1185">Reference proteome</keyword>
<reference evidence="1 2" key="1">
    <citation type="submission" date="2019-09" db="EMBL/GenBank/DDBJ databases">
        <authorList>
            <person name="Ou C."/>
        </authorList>
    </citation>
    <scope>NUCLEOTIDE SEQUENCE [LARGE SCALE GENOMIC DNA]</scope>
    <source>
        <strain evidence="1">S2</strain>
        <tissue evidence="1">Leaf</tissue>
    </source>
</reference>
<dbReference type="OrthoDB" id="913984at2759"/>
<organism evidence="1 2">
    <name type="scientific">Pyrus ussuriensis x Pyrus communis</name>
    <dbReference type="NCBI Taxonomy" id="2448454"/>
    <lineage>
        <taxon>Eukaryota</taxon>
        <taxon>Viridiplantae</taxon>
        <taxon>Streptophyta</taxon>
        <taxon>Embryophyta</taxon>
        <taxon>Tracheophyta</taxon>
        <taxon>Spermatophyta</taxon>
        <taxon>Magnoliopsida</taxon>
        <taxon>eudicotyledons</taxon>
        <taxon>Gunneridae</taxon>
        <taxon>Pentapetalae</taxon>
        <taxon>rosids</taxon>
        <taxon>fabids</taxon>
        <taxon>Rosales</taxon>
        <taxon>Rosaceae</taxon>
        <taxon>Amygdaloideae</taxon>
        <taxon>Maleae</taxon>
        <taxon>Pyrus</taxon>
    </lineage>
</organism>
<dbReference type="PANTHER" id="PTHR47481:SF22">
    <property type="entry name" value="RETROTRANSPOSON GAG DOMAIN-CONTAINING PROTEIN"/>
    <property type="match status" value="1"/>
</dbReference>
<evidence type="ECO:0008006" key="3">
    <source>
        <dbReference type="Google" id="ProtNLM"/>
    </source>
</evidence>
<comment type="caution">
    <text evidence="1">The sequence shown here is derived from an EMBL/GenBank/DDBJ whole genome shotgun (WGS) entry which is preliminary data.</text>
</comment>
<accession>A0A5N5HWD1</accession>
<sequence length="196" mass="22249">MTISGVKIEGLLGMLTIKLNDRNFSKWVFQFKSALKGYKLFDHLYGSVVCPPKFIIGTIREETNDITKAFLEWETIDMALLNLLLATLSNEAIEHVLGCKTTHEAWSSLQEGDSIDQFLSKLNNIKEQLHTVGEFVSDNDFILAALFGLPREYSTIRTIILTRDTSFSLREFREQLLCAEREGESVISSLLKKILV</sequence>
<dbReference type="EMBL" id="SMOL01000135">
    <property type="protein sequence ID" value="KAB2631868.1"/>
    <property type="molecule type" value="Genomic_DNA"/>
</dbReference>
<dbReference type="AlphaFoldDB" id="A0A5N5HWD1"/>
<proteinExistence type="predicted"/>
<dbReference type="Pfam" id="PF14223">
    <property type="entry name" value="Retrotran_gag_2"/>
    <property type="match status" value="1"/>
</dbReference>
<gene>
    <name evidence="1" type="ORF">D8674_038657</name>
</gene>
<protein>
    <recommendedName>
        <fullName evidence="3">Retrovirus-related Pol polyprotein from transposon TNT 1-94</fullName>
    </recommendedName>
</protein>